<dbReference type="AlphaFoldDB" id="A0A2W7NBU6"/>
<keyword evidence="2" id="KW-1185">Reference proteome</keyword>
<evidence type="ECO:0000313" key="2">
    <source>
        <dbReference type="Proteomes" id="UP000248646"/>
    </source>
</evidence>
<name>A0A2W7NBU6_9BACI</name>
<accession>A0A2W7NBU6</accession>
<gene>
    <name evidence="1" type="ORF">C7437_1011051</name>
</gene>
<dbReference type="Proteomes" id="UP000248646">
    <property type="component" value="Unassembled WGS sequence"/>
</dbReference>
<organism evidence="1 2">
    <name type="scientific">Psychrobacillus insolitus</name>
    <dbReference type="NCBI Taxonomy" id="1461"/>
    <lineage>
        <taxon>Bacteria</taxon>
        <taxon>Bacillati</taxon>
        <taxon>Bacillota</taxon>
        <taxon>Bacilli</taxon>
        <taxon>Bacillales</taxon>
        <taxon>Bacillaceae</taxon>
        <taxon>Psychrobacillus</taxon>
    </lineage>
</organism>
<proteinExistence type="predicted"/>
<sequence length="59" mass="7106">MSKTKLDLNDKHHQLLIATLSAFINDFGYSPREMYELLENTRRQTFNTFMEMHREAENK</sequence>
<protein>
    <submittedName>
        <fullName evidence="1">Uncharacterized protein</fullName>
    </submittedName>
</protein>
<reference evidence="1 2" key="1">
    <citation type="submission" date="2018-06" db="EMBL/GenBank/DDBJ databases">
        <title>Genomic Encyclopedia of Type Strains, Phase IV (KMG-IV): sequencing the most valuable type-strain genomes for metagenomic binning, comparative biology and taxonomic classification.</title>
        <authorList>
            <person name="Goeker M."/>
        </authorList>
    </citation>
    <scope>NUCLEOTIDE SEQUENCE [LARGE SCALE GENOMIC DNA]</scope>
    <source>
        <strain evidence="1 2">DSM 5</strain>
    </source>
</reference>
<comment type="caution">
    <text evidence="1">The sequence shown here is derived from an EMBL/GenBank/DDBJ whole genome shotgun (WGS) entry which is preliminary data.</text>
</comment>
<evidence type="ECO:0000313" key="1">
    <source>
        <dbReference type="EMBL" id="PZX07929.1"/>
    </source>
</evidence>
<dbReference type="EMBL" id="QKZI01000001">
    <property type="protein sequence ID" value="PZX07929.1"/>
    <property type="molecule type" value="Genomic_DNA"/>
</dbReference>